<dbReference type="Proteomes" id="UP001432322">
    <property type="component" value="Unassembled WGS sequence"/>
</dbReference>
<accession>A0AAV5V892</accession>
<evidence type="ECO:0000313" key="1">
    <source>
        <dbReference type="EMBL" id="GMT15856.1"/>
    </source>
</evidence>
<feature type="non-terminal residue" evidence="1">
    <location>
        <position position="103"/>
    </location>
</feature>
<organism evidence="1 2">
    <name type="scientific">Pristionchus fissidentatus</name>
    <dbReference type="NCBI Taxonomy" id="1538716"/>
    <lineage>
        <taxon>Eukaryota</taxon>
        <taxon>Metazoa</taxon>
        <taxon>Ecdysozoa</taxon>
        <taxon>Nematoda</taxon>
        <taxon>Chromadorea</taxon>
        <taxon>Rhabditida</taxon>
        <taxon>Rhabditina</taxon>
        <taxon>Diplogasteromorpha</taxon>
        <taxon>Diplogasteroidea</taxon>
        <taxon>Neodiplogasteridae</taxon>
        <taxon>Pristionchus</taxon>
    </lineage>
</organism>
<proteinExistence type="predicted"/>
<evidence type="ECO:0000313" key="2">
    <source>
        <dbReference type="Proteomes" id="UP001432322"/>
    </source>
</evidence>
<sequence length="103" mass="11456">LLMLAIGSSMQHSKIPECKLWTCFTSNRCLGGNDDALIAFDETAVKDDCDAIMKIKFYKTIYWVVILESWNSATSIKLSHGTEELFKCAKVGSESIATTTTLR</sequence>
<dbReference type="AlphaFoldDB" id="A0AAV5V892"/>
<name>A0AAV5V892_9BILA</name>
<gene>
    <name evidence="1" type="ORF">PFISCL1PPCAC_7153</name>
</gene>
<keyword evidence="2" id="KW-1185">Reference proteome</keyword>
<feature type="non-terminal residue" evidence="1">
    <location>
        <position position="1"/>
    </location>
</feature>
<dbReference type="EMBL" id="BTSY01000002">
    <property type="protein sequence ID" value="GMT15856.1"/>
    <property type="molecule type" value="Genomic_DNA"/>
</dbReference>
<reference evidence="1" key="1">
    <citation type="submission" date="2023-10" db="EMBL/GenBank/DDBJ databases">
        <title>Genome assembly of Pristionchus species.</title>
        <authorList>
            <person name="Yoshida K."/>
            <person name="Sommer R.J."/>
        </authorList>
    </citation>
    <scope>NUCLEOTIDE SEQUENCE</scope>
    <source>
        <strain evidence="1">RS5133</strain>
    </source>
</reference>
<protein>
    <recommendedName>
        <fullName evidence="3">Lysozyme</fullName>
    </recommendedName>
</protein>
<evidence type="ECO:0008006" key="3">
    <source>
        <dbReference type="Google" id="ProtNLM"/>
    </source>
</evidence>
<comment type="caution">
    <text evidence="1">The sequence shown here is derived from an EMBL/GenBank/DDBJ whole genome shotgun (WGS) entry which is preliminary data.</text>
</comment>